<protein>
    <submittedName>
        <fullName evidence="2">Uncharacterized protein</fullName>
    </submittedName>
</protein>
<reference evidence="2" key="1">
    <citation type="submission" date="2022-03" db="EMBL/GenBank/DDBJ databases">
        <authorList>
            <person name="Martin H S."/>
        </authorList>
    </citation>
    <scope>NUCLEOTIDE SEQUENCE</scope>
</reference>
<feature type="region of interest" description="Disordered" evidence="1">
    <location>
        <begin position="115"/>
        <end position="141"/>
    </location>
</feature>
<gene>
    <name evidence="2" type="ORF">IPOD504_LOCUS5470</name>
</gene>
<dbReference type="EMBL" id="OW152829">
    <property type="protein sequence ID" value="CAH2046752.1"/>
    <property type="molecule type" value="Genomic_DNA"/>
</dbReference>
<keyword evidence="3" id="KW-1185">Reference proteome</keyword>
<feature type="non-terminal residue" evidence="2">
    <location>
        <position position="141"/>
    </location>
</feature>
<evidence type="ECO:0000313" key="3">
    <source>
        <dbReference type="Proteomes" id="UP000837857"/>
    </source>
</evidence>
<proteinExistence type="predicted"/>
<name>A0ABN8I4G1_9NEOP</name>
<evidence type="ECO:0000313" key="2">
    <source>
        <dbReference type="EMBL" id="CAH2046752.1"/>
    </source>
</evidence>
<evidence type="ECO:0000256" key="1">
    <source>
        <dbReference type="SAM" id="MobiDB-lite"/>
    </source>
</evidence>
<organism evidence="2 3">
    <name type="scientific">Iphiclides podalirius</name>
    <name type="common">scarce swallowtail</name>
    <dbReference type="NCBI Taxonomy" id="110791"/>
    <lineage>
        <taxon>Eukaryota</taxon>
        <taxon>Metazoa</taxon>
        <taxon>Ecdysozoa</taxon>
        <taxon>Arthropoda</taxon>
        <taxon>Hexapoda</taxon>
        <taxon>Insecta</taxon>
        <taxon>Pterygota</taxon>
        <taxon>Neoptera</taxon>
        <taxon>Endopterygota</taxon>
        <taxon>Lepidoptera</taxon>
        <taxon>Glossata</taxon>
        <taxon>Ditrysia</taxon>
        <taxon>Papilionoidea</taxon>
        <taxon>Papilionidae</taxon>
        <taxon>Papilioninae</taxon>
        <taxon>Iphiclides</taxon>
    </lineage>
</organism>
<dbReference type="Proteomes" id="UP000837857">
    <property type="component" value="Chromosome 17"/>
</dbReference>
<accession>A0ABN8I4G1</accession>
<sequence>MLEENNKRFKRFSRFAVLKSKVSHREGFKIRGTSSAPKYYYVGRGWGEDNREKKFHTKRFPPIEDTVSRGYKTADNIYDHTLNCRWIRGYACQHPSERGRPVLNDRHIKRFRRNASANACTPSNRRTALSRSNSYAHSARR</sequence>